<protein>
    <submittedName>
        <fullName evidence="1">Uncharacterized protein</fullName>
    </submittedName>
</protein>
<dbReference type="Proteomes" id="UP000217696">
    <property type="component" value="Chromosome"/>
</dbReference>
<gene>
    <name evidence="1" type="ORF">CB4_01904</name>
</gene>
<evidence type="ECO:0000313" key="1">
    <source>
        <dbReference type="EMBL" id="BAU27730.1"/>
    </source>
</evidence>
<organism evidence="1 2">
    <name type="scientific">Aneurinibacillus soli</name>
    <dbReference type="NCBI Taxonomy" id="1500254"/>
    <lineage>
        <taxon>Bacteria</taxon>
        <taxon>Bacillati</taxon>
        <taxon>Bacillota</taxon>
        <taxon>Bacilli</taxon>
        <taxon>Bacillales</taxon>
        <taxon>Paenibacillaceae</taxon>
        <taxon>Aneurinibacillus group</taxon>
        <taxon>Aneurinibacillus</taxon>
    </lineage>
</organism>
<dbReference type="RefSeq" id="WP_096465302.1">
    <property type="nucleotide sequence ID" value="NZ_AP017312.1"/>
</dbReference>
<reference evidence="1 2" key="1">
    <citation type="submission" date="2015-12" db="EMBL/GenBank/DDBJ databases">
        <title>Genome sequence of Aneurinibacillus soli.</title>
        <authorList>
            <person name="Lee J.S."/>
            <person name="Lee K.C."/>
            <person name="Kim K.K."/>
            <person name="Lee B.W."/>
        </authorList>
    </citation>
    <scope>NUCLEOTIDE SEQUENCE [LARGE SCALE GENOMIC DNA]</scope>
    <source>
        <strain evidence="1 2">CB4</strain>
    </source>
</reference>
<dbReference type="OrthoDB" id="9809725at2"/>
<dbReference type="KEGG" id="asoc:CB4_01904"/>
<name>A0A0U5AZM7_9BACL</name>
<dbReference type="AlphaFoldDB" id="A0A0U5AZM7"/>
<dbReference type="InterPro" id="IPR016181">
    <property type="entry name" value="Acyl_CoA_acyltransferase"/>
</dbReference>
<dbReference type="Pfam" id="PF13480">
    <property type="entry name" value="Acetyltransf_6"/>
    <property type="match status" value="1"/>
</dbReference>
<accession>A0A0U5AZM7</accession>
<proteinExistence type="predicted"/>
<dbReference type="InterPro" id="IPR038740">
    <property type="entry name" value="BioF2-like_GNAT_dom"/>
</dbReference>
<dbReference type="SUPFAM" id="SSF55729">
    <property type="entry name" value="Acyl-CoA N-acyltransferases (Nat)"/>
    <property type="match status" value="1"/>
</dbReference>
<sequence>MIESIRLYDYTNIQELPWERMRDGAYAKAYILPLMKYGACTYISNVQTTVLALTVGDIVMPVTVNGAEYDNSYVCSPYTHYVSYAEEELAMLKSPLLEKTLRLLLCGVGSAMRASRVNKIVYVNNWLLSTNLYEAESARYASEIVEFLVERFPNHIIAFRSLNRKLYADWCVKLEACGCLLVGSRYVYVFDPQTISAMPSRVRNTLRRDAKQRVRHGYEVVRSDEMTIGNMERLVELYRELYIDKYSVHNPQFTPDFLEQARRTGILTLIGLHRAGQIEGVLGYFQRGGVMTTPVFGYNMSLPKETGLYRMLSSVLVEEAAANGLLLHQSAGVGAFKADRGADGVREYTAVYMNHLPRSRRLIWHILAMLIERIGFPLVEKYKL</sequence>
<dbReference type="EMBL" id="AP017312">
    <property type="protein sequence ID" value="BAU27730.1"/>
    <property type="molecule type" value="Genomic_DNA"/>
</dbReference>
<evidence type="ECO:0000313" key="2">
    <source>
        <dbReference type="Proteomes" id="UP000217696"/>
    </source>
</evidence>
<keyword evidence="2" id="KW-1185">Reference proteome</keyword>